<keyword evidence="3" id="KW-1185">Reference proteome</keyword>
<organism evidence="2 3">
    <name type="scientific">Streptomyces fildesensis</name>
    <dbReference type="NCBI Taxonomy" id="375757"/>
    <lineage>
        <taxon>Bacteria</taxon>
        <taxon>Bacillati</taxon>
        <taxon>Actinomycetota</taxon>
        <taxon>Actinomycetes</taxon>
        <taxon>Kitasatosporales</taxon>
        <taxon>Streptomycetaceae</taxon>
        <taxon>Streptomyces</taxon>
    </lineage>
</organism>
<proteinExistence type="predicted"/>
<keyword evidence="1" id="KW-0812">Transmembrane</keyword>
<name>A0ABW8CDJ0_9ACTN</name>
<protein>
    <recommendedName>
        <fullName evidence="4">Integral membrane protein</fullName>
    </recommendedName>
</protein>
<keyword evidence="1" id="KW-0472">Membrane</keyword>
<sequence>MASPSSVSPVRAGTGLRLLRAAVFTAVCVVLSAAGHGLASRHGVPAGALVVGSLVVFAVAAPLAGRERSLRGIASMLALGQLSLHAVFGAGQACADPATGRDGSAGVLALAGRLLCGSHTSSAALTQQSAERIVRDAGIDPASAMSMGPVTRPGDTGITGMHAAMAYSLPMLLAHLFAALAVGWLLRRGEAALWRLVSLSADVLRGVFVALVRVLVAGSADHRLAALRPRRFAAGRVSARSVRLRHSLPRRGPPAYALAV</sequence>
<reference evidence="2 3" key="1">
    <citation type="submission" date="2024-10" db="EMBL/GenBank/DDBJ databases">
        <title>The Natural Products Discovery Center: Release of the First 8490 Sequenced Strains for Exploring Actinobacteria Biosynthetic Diversity.</title>
        <authorList>
            <person name="Kalkreuter E."/>
            <person name="Kautsar S.A."/>
            <person name="Yang D."/>
            <person name="Bader C.D."/>
            <person name="Teijaro C.N."/>
            <person name="Fluegel L."/>
            <person name="Davis C.M."/>
            <person name="Simpson J.R."/>
            <person name="Lauterbach L."/>
            <person name="Steele A.D."/>
            <person name="Gui C."/>
            <person name="Meng S."/>
            <person name="Li G."/>
            <person name="Viehrig K."/>
            <person name="Ye F."/>
            <person name="Su P."/>
            <person name="Kiefer A.F."/>
            <person name="Nichols A."/>
            <person name="Cepeda A.J."/>
            <person name="Yan W."/>
            <person name="Fan B."/>
            <person name="Jiang Y."/>
            <person name="Adhikari A."/>
            <person name="Zheng C.-J."/>
            <person name="Schuster L."/>
            <person name="Cowan T.M."/>
            <person name="Smanski M.J."/>
            <person name="Chevrette M.G."/>
            <person name="De Carvalho L.P.S."/>
            <person name="Shen B."/>
        </authorList>
    </citation>
    <scope>NUCLEOTIDE SEQUENCE [LARGE SCALE GENOMIC DNA]</scope>
    <source>
        <strain evidence="2 3">NPDC053399</strain>
    </source>
</reference>
<dbReference type="EMBL" id="JBITYG010000008">
    <property type="protein sequence ID" value="MFI9103877.1"/>
    <property type="molecule type" value="Genomic_DNA"/>
</dbReference>
<evidence type="ECO:0000256" key="1">
    <source>
        <dbReference type="SAM" id="Phobius"/>
    </source>
</evidence>
<feature type="transmembrane region" description="Helical" evidence="1">
    <location>
        <begin position="45"/>
        <end position="65"/>
    </location>
</feature>
<feature type="transmembrane region" description="Helical" evidence="1">
    <location>
        <begin position="166"/>
        <end position="186"/>
    </location>
</feature>
<evidence type="ECO:0000313" key="2">
    <source>
        <dbReference type="EMBL" id="MFI9103877.1"/>
    </source>
</evidence>
<feature type="transmembrane region" description="Helical" evidence="1">
    <location>
        <begin position="21"/>
        <end position="39"/>
    </location>
</feature>
<evidence type="ECO:0000313" key="3">
    <source>
        <dbReference type="Proteomes" id="UP001614394"/>
    </source>
</evidence>
<accession>A0ABW8CDJ0</accession>
<dbReference type="Proteomes" id="UP001614394">
    <property type="component" value="Unassembled WGS sequence"/>
</dbReference>
<keyword evidence="1" id="KW-1133">Transmembrane helix</keyword>
<evidence type="ECO:0008006" key="4">
    <source>
        <dbReference type="Google" id="ProtNLM"/>
    </source>
</evidence>
<comment type="caution">
    <text evidence="2">The sequence shown here is derived from an EMBL/GenBank/DDBJ whole genome shotgun (WGS) entry which is preliminary data.</text>
</comment>
<dbReference type="RefSeq" id="WP_399653535.1">
    <property type="nucleotide sequence ID" value="NZ_JBITYG010000008.1"/>
</dbReference>
<gene>
    <name evidence="2" type="ORF">ACIGXA_25500</name>
</gene>